<dbReference type="EMBL" id="CP095848">
    <property type="protein sequence ID" value="UPL50038.1"/>
    <property type="molecule type" value="Genomic_DNA"/>
</dbReference>
<proteinExistence type="predicted"/>
<accession>A0ABY4JB43</accession>
<dbReference type="InterPro" id="IPR054253">
    <property type="entry name" value="DUF6984"/>
</dbReference>
<organism evidence="2 3">
    <name type="scientific">Hymenobacter sublimis</name>
    <dbReference type="NCBI Taxonomy" id="2933777"/>
    <lineage>
        <taxon>Bacteria</taxon>
        <taxon>Pseudomonadati</taxon>
        <taxon>Bacteroidota</taxon>
        <taxon>Cytophagia</taxon>
        <taxon>Cytophagales</taxon>
        <taxon>Hymenobacteraceae</taxon>
        <taxon>Hymenobacter</taxon>
    </lineage>
</organism>
<name>A0ABY4JB43_9BACT</name>
<evidence type="ECO:0000313" key="2">
    <source>
        <dbReference type="EMBL" id="UPL50038.1"/>
    </source>
</evidence>
<dbReference type="Proteomes" id="UP000829647">
    <property type="component" value="Chromosome"/>
</dbReference>
<protein>
    <recommendedName>
        <fullName evidence="1">DUF6984 domain-containing protein</fullName>
    </recommendedName>
</protein>
<dbReference type="RefSeq" id="WP_247976106.1">
    <property type="nucleotide sequence ID" value="NZ_CP095848.1"/>
</dbReference>
<sequence length="109" mass="12349">MPRPLFSKEKIIVSQLLAGTEYAATYLPLLDELRVEDMNDGEMESLLFASSTTNRRYGGDIAQVQLQDEDGIPVMISLVIDQYDQLFELDVWKVDFSPTKNLMPFSGID</sequence>
<reference evidence="2 3" key="1">
    <citation type="submission" date="2022-04" db="EMBL/GenBank/DDBJ databases">
        <title>Hymenobacter sp. isolated from the air.</title>
        <authorList>
            <person name="Won M."/>
            <person name="Lee C.-M."/>
            <person name="Woen H.-Y."/>
            <person name="Kwon S.-W."/>
        </authorList>
    </citation>
    <scope>NUCLEOTIDE SEQUENCE [LARGE SCALE GENOMIC DNA]</scope>
    <source>
        <strain evidence="3">5516 S-25</strain>
    </source>
</reference>
<keyword evidence="3" id="KW-1185">Reference proteome</keyword>
<dbReference type="Pfam" id="PF22480">
    <property type="entry name" value="DUF6984"/>
    <property type="match status" value="1"/>
</dbReference>
<gene>
    <name evidence="2" type="ORF">MWH26_03785</name>
</gene>
<evidence type="ECO:0000259" key="1">
    <source>
        <dbReference type="Pfam" id="PF22480"/>
    </source>
</evidence>
<evidence type="ECO:0000313" key="3">
    <source>
        <dbReference type="Proteomes" id="UP000829647"/>
    </source>
</evidence>
<feature type="domain" description="DUF6984" evidence="1">
    <location>
        <begin position="3"/>
        <end position="101"/>
    </location>
</feature>